<dbReference type="AlphaFoldDB" id="S3BYU1"/>
<keyword evidence="3" id="KW-1003">Cell membrane</keyword>
<evidence type="ECO:0000259" key="8">
    <source>
        <dbReference type="PROSITE" id="PS50928"/>
    </source>
</evidence>
<evidence type="ECO:0000256" key="1">
    <source>
        <dbReference type="ARBA" id="ARBA00004651"/>
    </source>
</evidence>
<dbReference type="EMBL" id="ATCF01000017">
    <property type="protein sequence ID" value="EPD99202.1"/>
    <property type="molecule type" value="Genomic_DNA"/>
</dbReference>
<gene>
    <name evidence="9" type="ORF">HMPREF1476_01239</name>
</gene>
<feature type="domain" description="ABC transmembrane type-1" evidence="8">
    <location>
        <begin position="98"/>
        <end position="294"/>
    </location>
</feature>
<sequence length="303" mass="31914">MHKLWLLASTAGKGLLQCVLIVALTFLFCRTIPGDAVDVLGLEGGLTAEQAAAIRQALKLDDPWLVQFGDWLSAASRGDLGQSLRFGRSVSDMLLNAIPVTLQLAGWAFVLGLFLALGLSLWAAARQSAFADSLVEGLNAWSIAMPTFCAGVIFILLFCIELHWLPVIGSFILPAVIMGLDSGGTIVKPLREELKESAALPYVRTAKAKGLAPLRIAVFHILPNAAGILLSLSGLVAGSLVAGTLTMEILFGLPGIGSLALNAIQGRDTPVVLAAVSFIAVSLVLINTAVDALHKLFDPRMTP</sequence>
<feature type="transmembrane region" description="Helical" evidence="7">
    <location>
        <begin position="225"/>
        <end position="251"/>
    </location>
</feature>
<evidence type="ECO:0000256" key="7">
    <source>
        <dbReference type="RuleBase" id="RU363032"/>
    </source>
</evidence>
<dbReference type="InterPro" id="IPR035906">
    <property type="entry name" value="MetI-like_sf"/>
</dbReference>
<comment type="subcellular location">
    <subcellularLocation>
        <location evidence="1 7">Cell membrane</location>
        <topology evidence="1 7">Multi-pass membrane protein</topology>
    </subcellularLocation>
</comment>
<name>S3BYU1_9BURK</name>
<dbReference type="GO" id="GO:0055085">
    <property type="term" value="P:transmembrane transport"/>
    <property type="evidence" value="ECO:0007669"/>
    <property type="project" value="InterPro"/>
</dbReference>
<keyword evidence="5 7" id="KW-1133">Transmembrane helix</keyword>
<dbReference type="eggNOG" id="COG0601">
    <property type="taxonomic scope" value="Bacteria"/>
</dbReference>
<comment type="similarity">
    <text evidence="7">Belongs to the binding-protein-dependent transport system permease family.</text>
</comment>
<dbReference type="Pfam" id="PF00528">
    <property type="entry name" value="BPD_transp_1"/>
    <property type="match status" value="1"/>
</dbReference>
<dbReference type="PANTHER" id="PTHR43163:SF6">
    <property type="entry name" value="DIPEPTIDE TRANSPORT SYSTEM PERMEASE PROTEIN DPPB-RELATED"/>
    <property type="match status" value="1"/>
</dbReference>
<evidence type="ECO:0000313" key="10">
    <source>
        <dbReference type="Proteomes" id="UP000014400"/>
    </source>
</evidence>
<comment type="caution">
    <text evidence="9">The sequence shown here is derived from an EMBL/GenBank/DDBJ whole genome shotgun (WGS) entry which is preliminary data.</text>
</comment>
<dbReference type="STRING" id="1203554.HMPREF1476_01239"/>
<feature type="transmembrane region" description="Helical" evidence="7">
    <location>
        <begin position="271"/>
        <end position="293"/>
    </location>
</feature>
<dbReference type="Proteomes" id="UP000014400">
    <property type="component" value="Unassembled WGS sequence"/>
</dbReference>
<proteinExistence type="inferred from homology"/>
<dbReference type="InterPro" id="IPR000515">
    <property type="entry name" value="MetI-like"/>
</dbReference>
<keyword evidence="10" id="KW-1185">Reference proteome</keyword>
<protein>
    <recommendedName>
        <fullName evidence="8">ABC transmembrane type-1 domain-containing protein</fullName>
    </recommendedName>
</protein>
<evidence type="ECO:0000256" key="6">
    <source>
        <dbReference type="ARBA" id="ARBA00023136"/>
    </source>
</evidence>
<dbReference type="RefSeq" id="WP_016474488.1">
    <property type="nucleotide sequence ID" value="NZ_KE150480.1"/>
</dbReference>
<dbReference type="CDD" id="cd06261">
    <property type="entry name" value="TM_PBP2"/>
    <property type="match status" value="1"/>
</dbReference>
<reference evidence="9 10" key="1">
    <citation type="submission" date="2013-04" db="EMBL/GenBank/DDBJ databases">
        <title>The Genome Sequence of Sutterella wadsworthensis HGA0223.</title>
        <authorList>
            <consortium name="The Broad Institute Genomics Platform"/>
            <person name="Earl A."/>
            <person name="Ward D."/>
            <person name="Feldgarden M."/>
            <person name="Gevers D."/>
            <person name="Schmidt T.M."/>
            <person name="Dover J."/>
            <person name="Dai D."/>
            <person name="Walker B."/>
            <person name="Young S."/>
            <person name="Zeng Q."/>
            <person name="Gargeya S."/>
            <person name="Fitzgerald M."/>
            <person name="Haas B."/>
            <person name="Abouelleil A."/>
            <person name="Allen A.W."/>
            <person name="Alvarado L."/>
            <person name="Arachchi H.M."/>
            <person name="Berlin A.M."/>
            <person name="Chapman S.B."/>
            <person name="Gainer-Dewar J."/>
            <person name="Goldberg J."/>
            <person name="Griggs A."/>
            <person name="Gujja S."/>
            <person name="Hansen M."/>
            <person name="Howarth C."/>
            <person name="Imamovic A."/>
            <person name="Ireland A."/>
            <person name="Larimer J."/>
            <person name="McCowan C."/>
            <person name="Murphy C."/>
            <person name="Pearson M."/>
            <person name="Poon T.W."/>
            <person name="Priest M."/>
            <person name="Roberts A."/>
            <person name="Saif S."/>
            <person name="Shea T."/>
            <person name="Sisk P."/>
            <person name="Sykes S."/>
            <person name="Wortman J."/>
            <person name="Nusbaum C."/>
            <person name="Birren B."/>
        </authorList>
    </citation>
    <scope>NUCLEOTIDE SEQUENCE [LARGE SCALE GENOMIC DNA]</scope>
    <source>
        <strain evidence="9 10">HGA0223</strain>
    </source>
</reference>
<feature type="transmembrane region" description="Helical" evidence="7">
    <location>
        <begin position="164"/>
        <end position="187"/>
    </location>
</feature>
<keyword evidence="6 7" id="KW-0472">Membrane</keyword>
<dbReference type="HOGENOM" id="CLU_036879_0_1_4"/>
<evidence type="ECO:0000256" key="5">
    <source>
        <dbReference type="ARBA" id="ARBA00022989"/>
    </source>
</evidence>
<feature type="transmembrane region" description="Helical" evidence="7">
    <location>
        <begin position="137"/>
        <end position="158"/>
    </location>
</feature>
<dbReference type="SUPFAM" id="SSF161098">
    <property type="entry name" value="MetI-like"/>
    <property type="match status" value="1"/>
</dbReference>
<keyword evidence="4 7" id="KW-0812">Transmembrane</keyword>
<keyword evidence="2 7" id="KW-0813">Transport</keyword>
<evidence type="ECO:0000256" key="4">
    <source>
        <dbReference type="ARBA" id="ARBA00022692"/>
    </source>
</evidence>
<evidence type="ECO:0000256" key="2">
    <source>
        <dbReference type="ARBA" id="ARBA00022448"/>
    </source>
</evidence>
<dbReference type="GeneID" id="64060951"/>
<evidence type="ECO:0000313" key="9">
    <source>
        <dbReference type="EMBL" id="EPD99202.1"/>
    </source>
</evidence>
<evidence type="ECO:0000256" key="3">
    <source>
        <dbReference type="ARBA" id="ARBA00022475"/>
    </source>
</evidence>
<dbReference type="PATRIC" id="fig|1203554.3.peg.1298"/>
<dbReference type="PANTHER" id="PTHR43163">
    <property type="entry name" value="DIPEPTIDE TRANSPORT SYSTEM PERMEASE PROTEIN DPPB-RELATED"/>
    <property type="match status" value="1"/>
</dbReference>
<feature type="transmembrane region" description="Helical" evidence="7">
    <location>
        <begin position="104"/>
        <end position="125"/>
    </location>
</feature>
<organism evidence="9 10">
    <name type="scientific">Sutterella wadsworthensis HGA0223</name>
    <dbReference type="NCBI Taxonomy" id="1203554"/>
    <lineage>
        <taxon>Bacteria</taxon>
        <taxon>Pseudomonadati</taxon>
        <taxon>Pseudomonadota</taxon>
        <taxon>Betaproteobacteria</taxon>
        <taxon>Burkholderiales</taxon>
        <taxon>Sutterellaceae</taxon>
        <taxon>Sutterella</taxon>
    </lineage>
</organism>
<dbReference type="PROSITE" id="PS50928">
    <property type="entry name" value="ABC_TM1"/>
    <property type="match status" value="1"/>
</dbReference>
<accession>S3BYU1</accession>
<dbReference type="Gene3D" id="1.10.3720.10">
    <property type="entry name" value="MetI-like"/>
    <property type="match status" value="1"/>
</dbReference>
<dbReference type="GO" id="GO:0005886">
    <property type="term" value="C:plasma membrane"/>
    <property type="evidence" value="ECO:0007669"/>
    <property type="project" value="UniProtKB-SubCell"/>
</dbReference>